<feature type="transmembrane region" description="Helical" evidence="6">
    <location>
        <begin position="160"/>
        <end position="182"/>
    </location>
</feature>
<dbReference type="EC" id="3.1.4.52" evidence="3"/>
<name>A0A5J6QHU6_9GAMM</name>
<evidence type="ECO:0000313" key="11">
    <source>
        <dbReference type="EMBL" id="QEY61943.1"/>
    </source>
</evidence>
<comment type="subcellular location">
    <subcellularLocation>
        <location evidence="2">Cell inner membrane</location>
    </subcellularLocation>
</comment>
<dbReference type="NCBIfam" id="TIGR00254">
    <property type="entry name" value="GGDEF"/>
    <property type="match status" value="1"/>
</dbReference>
<feature type="transmembrane region" description="Helical" evidence="6">
    <location>
        <begin position="97"/>
        <end position="116"/>
    </location>
</feature>
<dbReference type="PROSITE" id="PS50924">
    <property type="entry name" value="MHYT"/>
    <property type="match status" value="1"/>
</dbReference>
<gene>
    <name evidence="11" type="ORF">FXN65_07645</name>
</gene>
<evidence type="ECO:0000259" key="10">
    <source>
        <dbReference type="PROSITE" id="PS50924"/>
    </source>
</evidence>
<evidence type="ECO:0000256" key="5">
    <source>
        <dbReference type="ARBA" id="ARBA00051114"/>
    </source>
</evidence>
<evidence type="ECO:0000256" key="4">
    <source>
        <dbReference type="ARBA" id="ARBA00022636"/>
    </source>
</evidence>
<dbReference type="GO" id="GO:0005886">
    <property type="term" value="C:plasma membrane"/>
    <property type="evidence" value="ECO:0007669"/>
    <property type="project" value="UniProtKB-SubCell"/>
</dbReference>
<dbReference type="InterPro" id="IPR005330">
    <property type="entry name" value="MHYT_dom"/>
</dbReference>
<dbReference type="RefSeq" id="WP_151132485.1">
    <property type="nucleotide sequence ID" value="NZ_CP043311.1"/>
</dbReference>
<dbReference type="GO" id="GO:0071111">
    <property type="term" value="F:cyclic-guanylate-specific phosphodiesterase activity"/>
    <property type="evidence" value="ECO:0007669"/>
    <property type="project" value="UniProtKB-EC"/>
</dbReference>
<feature type="transmembrane region" description="Helical" evidence="6">
    <location>
        <begin position="26"/>
        <end position="44"/>
    </location>
</feature>
<evidence type="ECO:0000256" key="1">
    <source>
        <dbReference type="ARBA" id="ARBA00001946"/>
    </source>
</evidence>
<evidence type="ECO:0000256" key="7">
    <source>
        <dbReference type="SAM" id="Coils"/>
    </source>
</evidence>
<dbReference type="PANTHER" id="PTHR44757">
    <property type="entry name" value="DIGUANYLATE CYCLASE DGCP"/>
    <property type="match status" value="1"/>
</dbReference>
<dbReference type="InterPro" id="IPR001633">
    <property type="entry name" value="EAL_dom"/>
</dbReference>
<dbReference type="PANTHER" id="PTHR44757:SF2">
    <property type="entry name" value="BIOFILM ARCHITECTURE MAINTENANCE PROTEIN MBAA"/>
    <property type="match status" value="1"/>
</dbReference>
<proteinExistence type="predicted"/>
<evidence type="ECO:0000256" key="3">
    <source>
        <dbReference type="ARBA" id="ARBA00012282"/>
    </source>
</evidence>
<dbReference type="KEGG" id="plal:FXN65_07645"/>
<protein>
    <recommendedName>
        <fullName evidence="3">cyclic-guanylate-specific phosphodiesterase</fullName>
        <ecNumber evidence="3">3.1.4.52</ecNumber>
    </recommendedName>
</protein>
<keyword evidence="6" id="KW-0812">Transmembrane</keyword>
<evidence type="ECO:0000259" key="8">
    <source>
        <dbReference type="PROSITE" id="PS50883"/>
    </source>
</evidence>
<keyword evidence="6" id="KW-0472">Membrane</keyword>
<keyword evidence="6" id="KW-1133">Transmembrane helix</keyword>
<dbReference type="SUPFAM" id="SSF141868">
    <property type="entry name" value="EAL domain-like"/>
    <property type="match status" value="1"/>
</dbReference>
<dbReference type="InterPro" id="IPR052155">
    <property type="entry name" value="Biofilm_reg_signaling"/>
</dbReference>
<dbReference type="InterPro" id="IPR000160">
    <property type="entry name" value="GGDEF_dom"/>
</dbReference>
<evidence type="ECO:0000259" key="9">
    <source>
        <dbReference type="PROSITE" id="PS50887"/>
    </source>
</evidence>
<dbReference type="AlphaFoldDB" id="A0A5J6QHU6"/>
<dbReference type="FunFam" id="3.20.20.450:FF:000001">
    <property type="entry name" value="Cyclic di-GMP phosphodiesterase yahA"/>
    <property type="match status" value="1"/>
</dbReference>
<dbReference type="Pfam" id="PF03707">
    <property type="entry name" value="MHYT"/>
    <property type="match status" value="3"/>
</dbReference>
<dbReference type="Gene3D" id="3.30.70.270">
    <property type="match status" value="1"/>
</dbReference>
<dbReference type="SUPFAM" id="SSF55073">
    <property type="entry name" value="Nucleotide cyclase"/>
    <property type="match status" value="1"/>
</dbReference>
<organism evidence="11 12">
    <name type="scientific">Metapseudomonas lalkuanensis</name>
    <dbReference type="NCBI Taxonomy" id="2604832"/>
    <lineage>
        <taxon>Bacteria</taxon>
        <taxon>Pseudomonadati</taxon>
        <taxon>Pseudomonadota</taxon>
        <taxon>Gammaproteobacteria</taxon>
        <taxon>Pseudomonadales</taxon>
        <taxon>Pseudomonadaceae</taxon>
        <taxon>Metapseudomonas</taxon>
    </lineage>
</organism>
<feature type="domain" description="GGDEF" evidence="9">
    <location>
        <begin position="319"/>
        <end position="451"/>
    </location>
</feature>
<dbReference type="InterPro" id="IPR029787">
    <property type="entry name" value="Nucleotide_cyclase"/>
</dbReference>
<feature type="domain" description="MHYT" evidence="10">
    <location>
        <begin position="24"/>
        <end position="218"/>
    </location>
</feature>
<feature type="transmembrane region" description="Helical" evidence="6">
    <location>
        <begin position="194"/>
        <end position="219"/>
    </location>
</feature>
<dbReference type="Pfam" id="PF00990">
    <property type="entry name" value="GGDEF"/>
    <property type="match status" value="1"/>
</dbReference>
<dbReference type="SMART" id="SM00052">
    <property type="entry name" value="EAL"/>
    <property type="match status" value="1"/>
</dbReference>
<feature type="transmembrane region" description="Helical" evidence="6">
    <location>
        <begin position="64"/>
        <end position="85"/>
    </location>
</feature>
<feature type="domain" description="EAL" evidence="8">
    <location>
        <begin position="460"/>
        <end position="715"/>
    </location>
</feature>
<sequence length="733" mass="80696">MDWLGLRFGTELPADGQILLACSHNSWLVLLAFLVASVAGYCAFDMAERVAHAQLPETRRRWSWLGACCLGGGIWAMHFIAMLAFEAPIGIDYDIPTTTLSLVIVVAASLVGMYTLGRSRLAPRHYVAAALAVGLGIVLMHYCGMAAIRSAATQYYHPGMVAVSVVVAIAASLAAMLLSTFFREHGEGHQLLKIPASLAMGAAICSMHFTGMLALQLVVPPGTELQLERADNAVQLGSSLAVIVGMVLLFALGVAWADKKLQRKELDLQHVSNLLRELEQVKVKLQNVAHYDALTNLPNRRAFNEFFAEKLNVHAQFKQSLAVMFLDVDHFKRINDSLGHDAGDELLKVVAERVRSVLRRDDVIARLGGDEFCVLASLGNLTEAKSLSQRIMQRMKEPITLAGRNVTMTTSIGISLYPDDGETCEELLKHADLALYQAKSSGRNNLHFFSRHLKNKATFELQLEEELHLALSRDEGLFLNYQPILDLHSGQVTKLEALVRWQHPQLGLLSPDRFIGVAEANGFIADLDGWVLRQACRDLASLAALGFHDLRVAVNCSALNLSRDDLVEEVQRALTENGIRAQRLELEVTENALMSNVNQALHLLEGIRGLGVSISIDDFGTGYSSLAYLKRLPLDTLKIDRSFVMDIPGSHADMEIIQAIIGMAHTLHLQVVAEGVETREQLDFLRSHGCDYIQGYLLSRPQPLVVIEDFLRHSHGLGSSNVRPLRPIDSNPA</sequence>
<keyword evidence="12" id="KW-1185">Reference proteome</keyword>
<dbReference type="Gene3D" id="3.20.20.450">
    <property type="entry name" value="EAL domain"/>
    <property type="match status" value="1"/>
</dbReference>
<keyword evidence="4" id="KW-0973">c-di-GMP</keyword>
<feature type="transmembrane region" description="Helical" evidence="6">
    <location>
        <begin position="239"/>
        <end position="257"/>
    </location>
</feature>
<dbReference type="GO" id="GO:0071732">
    <property type="term" value="P:cellular response to nitric oxide"/>
    <property type="evidence" value="ECO:0007669"/>
    <property type="project" value="UniProtKB-ARBA"/>
</dbReference>
<comment type="catalytic activity">
    <reaction evidence="5">
        <text>3',3'-c-di-GMP + H2O = 5'-phosphoguanylyl(3'-&gt;5')guanosine + H(+)</text>
        <dbReference type="Rhea" id="RHEA:24902"/>
        <dbReference type="ChEBI" id="CHEBI:15377"/>
        <dbReference type="ChEBI" id="CHEBI:15378"/>
        <dbReference type="ChEBI" id="CHEBI:58754"/>
        <dbReference type="ChEBI" id="CHEBI:58805"/>
        <dbReference type="EC" id="3.1.4.52"/>
    </reaction>
    <physiologicalReaction direction="left-to-right" evidence="5">
        <dbReference type="Rhea" id="RHEA:24903"/>
    </physiologicalReaction>
</comment>
<dbReference type="PROSITE" id="PS50887">
    <property type="entry name" value="GGDEF"/>
    <property type="match status" value="1"/>
</dbReference>
<dbReference type="FunFam" id="3.30.70.270:FF:000001">
    <property type="entry name" value="Diguanylate cyclase domain protein"/>
    <property type="match status" value="1"/>
</dbReference>
<reference evidence="11 12" key="1">
    <citation type="submission" date="2019-08" db="EMBL/GenBank/DDBJ databases">
        <title>Whole-genome Sequencing of e-waste polymer degrading bacterium Pseudomonas sp. strain PE08.</title>
        <authorList>
            <person name="Kirdat K."/>
            <person name="Debbarma P."/>
            <person name="Narawade N."/>
            <person name="Suyal D."/>
            <person name="Thorat V."/>
            <person name="Shouche Y."/>
            <person name="Goel R."/>
            <person name="Yadav A."/>
        </authorList>
    </citation>
    <scope>NUCLEOTIDE SEQUENCE [LARGE SCALE GENOMIC DNA]</scope>
    <source>
        <strain evidence="11 12">PE08</strain>
    </source>
</reference>
<evidence type="ECO:0000256" key="2">
    <source>
        <dbReference type="ARBA" id="ARBA00004533"/>
    </source>
</evidence>
<dbReference type="PROSITE" id="PS50883">
    <property type="entry name" value="EAL"/>
    <property type="match status" value="1"/>
</dbReference>
<keyword evidence="7" id="KW-0175">Coiled coil</keyword>
<dbReference type="InterPro" id="IPR043128">
    <property type="entry name" value="Rev_trsase/Diguanyl_cyclase"/>
</dbReference>
<accession>A0A5J6QHU6</accession>
<dbReference type="EMBL" id="CP043311">
    <property type="protein sequence ID" value="QEY61943.1"/>
    <property type="molecule type" value="Genomic_DNA"/>
</dbReference>
<dbReference type="CDD" id="cd01949">
    <property type="entry name" value="GGDEF"/>
    <property type="match status" value="1"/>
</dbReference>
<dbReference type="InterPro" id="IPR035919">
    <property type="entry name" value="EAL_sf"/>
</dbReference>
<evidence type="ECO:0000256" key="6">
    <source>
        <dbReference type="PROSITE-ProRule" id="PRU00244"/>
    </source>
</evidence>
<feature type="coiled-coil region" evidence="7">
    <location>
        <begin position="261"/>
        <end position="288"/>
    </location>
</feature>
<dbReference type="Proteomes" id="UP000327179">
    <property type="component" value="Chromosome"/>
</dbReference>
<dbReference type="Pfam" id="PF00563">
    <property type="entry name" value="EAL"/>
    <property type="match status" value="1"/>
</dbReference>
<evidence type="ECO:0000313" key="12">
    <source>
        <dbReference type="Proteomes" id="UP000327179"/>
    </source>
</evidence>
<dbReference type="SMART" id="SM00267">
    <property type="entry name" value="GGDEF"/>
    <property type="match status" value="1"/>
</dbReference>
<comment type="cofactor">
    <cofactor evidence="1">
        <name>Mg(2+)</name>
        <dbReference type="ChEBI" id="CHEBI:18420"/>
    </cofactor>
</comment>
<dbReference type="CDD" id="cd01948">
    <property type="entry name" value="EAL"/>
    <property type="match status" value="1"/>
</dbReference>
<feature type="transmembrane region" description="Helical" evidence="6">
    <location>
        <begin position="128"/>
        <end position="148"/>
    </location>
</feature>